<dbReference type="Proteomes" id="UP000199103">
    <property type="component" value="Chromosome I"/>
</dbReference>
<dbReference type="PROSITE" id="PS51371">
    <property type="entry name" value="CBS"/>
    <property type="match status" value="1"/>
</dbReference>
<accession>A0A1H2A869</accession>
<keyword evidence="1" id="KW-0129">CBS domain</keyword>
<dbReference type="OrthoDB" id="3535009at2"/>
<proteinExistence type="predicted"/>
<dbReference type="RefSeq" id="WP_091530385.1">
    <property type="nucleotide sequence ID" value="NZ_LT629772.1"/>
</dbReference>
<sequence>MRATDIRIAIPMVDRQLSVAEASRVIADSGKTGVVVSDGSGEPIGVITALDVLRLALPDYLVDDSSLAATLDEAAIEEMIAPLRAKSLAEVIGDQAVTVHDVPTVDADATMLEIAAILVSAGCPVAVISDSVNDDRRFVTLAAVLQSVLTIGPESSGPESTDPETTGPNTVGRDGASA</sequence>
<keyword evidence="5" id="KW-1185">Reference proteome</keyword>
<feature type="compositionally biased region" description="Polar residues" evidence="2">
    <location>
        <begin position="157"/>
        <end position="169"/>
    </location>
</feature>
<feature type="domain" description="CBS" evidence="3">
    <location>
        <begin position="5"/>
        <end position="65"/>
    </location>
</feature>
<gene>
    <name evidence="4" type="ORF">SAMN04489812_5742</name>
</gene>
<dbReference type="Gene3D" id="3.10.580.10">
    <property type="entry name" value="CBS-domain"/>
    <property type="match status" value="1"/>
</dbReference>
<dbReference type="STRING" id="630515.SAMN04489812_5742"/>
<feature type="region of interest" description="Disordered" evidence="2">
    <location>
        <begin position="152"/>
        <end position="178"/>
    </location>
</feature>
<organism evidence="4 5">
    <name type="scientific">Microlunatus soli</name>
    <dbReference type="NCBI Taxonomy" id="630515"/>
    <lineage>
        <taxon>Bacteria</taxon>
        <taxon>Bacillati</taxon>
        <taxon>Actinomycetota</taxon>
        <taxon>Actinomycetes</taxon>
        <taxon>Propionibacteriales</taxon>
        <taxon>Propionibacteriaceae</taxon>
        <taxon>Microlunatus</taxon>
    </lineage>
</organism>
<dbReference type="Pfam" id="PF00571">
    <property type="entry name" value="CBS"/>
    <property type="match status" value="1"/>
</dbReference>
<dbReference type="EMBL" id="LT629772">
    <property type="protein sequence ID" value="SDT42170.1"/>
    <property type="molecule type" value="Genomic_DNA"/>
</dbReference>
<evidence type="ECO:0000259" key="3">
    <source>
        <dbReference type="PROSITE" id="PS51371"/>
    </source>
</evidence>
<evidence type="ECO:0000313" key="5">
    <source>
        <dbReference type="Proteomes" id="UP000199103"/>
    </source>
</evidence>
<dbReference type="InterPro" id="IPR000644">
    <property type="entry name" value="CBS_dom"/>
</dbReference>
<evidence type="ECO:0000256" key="2">
    <source>
        <dbReference type="SAM" id="MobiDB-lite"/>
    </source>
</evidence>
<reference evidence="4 5" key="1">
    <citation type="submission" date="2016-10" db="EMBL/GenBank/DDBJ databases">
        <authorList>
            <person name="de Groot N.N."/>
        </authorList>
    </citation>
    <scope>NUCLEOTIDE SEQUENCE [LARGE SCALE GENOMIC DNA]</scope>
    <source>
        <strain evidence="4 5">DSM 21800</strain>
    </source>
</reference>
<evidence type="ECO:0000313" key="4">
    <source>
        <dbReference type="EMBL" id="SDT42170.1"/>
    </source>
</evidence>
<dbReference type="InterPro" id="IPR046342">
    <property type="entry name" value="CBS_dom_sf"/>
</dbReference>
<evidence type="ECO:0000256" key="1">
    <source>
        <dbReference type="PROSITE-ProRule" id="PRU00703"/>
    </source>
</evidence>
<dbReference type="AlphaFoldDB" id="A0A1H2A869"/>
<protein>
    <submittedName>
        <fullName evidence="4">CBS domain-containing protein</fullName>
    </submittedName>
</protein>
<name>A0A1H2A869_9ACTN</name>
<dbReference type="SUPFAM" id="SSF54631">
    <property type="entry name" value="CBS-domain pair"/>
    <property type="match status" value="1"/>
</dbReference>